<dbReference type="AlphaFoldDB" id="A0A7R9BVN3"/>
<evidence type="ECO:0000256" key="1">
    <source>
        <dbReference type="ARBA" id="ARBA00022536"/>
    </source>
</evidence>
<dbReference type="CDD" id="cd00054">
    <property type="entry name" value="EGF_CA"/>
    <property type="match status" value="1"/>
</dbReference>
<keyword evidence="2" id="KW-0732">Signal</keyword>
<keyword evidence="4 5" id="KW-1015">Disulfide bond</keyword>
<proteinExistence type="predicted"/>
<feature type="domain" description="EGF-like" evidence="8">
    <location>
        <begin position="249"/>
        <end position="283"/>
    </location>
</feature>
<dbReference type="InterPro" id="IPR050751">
    <property type="entry name" value="ECM_structural_protein"/>
</dbReference>
<dbReference type="SUPFAM" id="SSF82671">
    <property type="entry name" value="SEA domain"/>
    <property type="match status" value="1"/>
</dbReference>
<feature type="disulfide bond" evidence="5">
    <location>
        <begin position="273"/>
        <end position="282"/>
    </location>
</feature>
<evidence type="ECO:0000256" key="3">
    <source>
        <dbReference type="ARBA" id="ARBA00022737"/>
    </source>
</evidence>
<evidence type="ECO:0000256" key="6">
    <source>
        <dbReference type="SAM" id="Phobius"/>
    </source>
</evidence>
<dbReference type="SMART" id="SM00181">
    <property type="entry name" value="EGF"/>
    <property type="match status" value="2"/>
</dbReference>
<dbReference type="Gene3D" id="2.10.25.10">
    <property type="entry name" value="Laminin"/>
    <property type="match status" value="2"/>
</dbReference>
<dbReference type="FunFam" id="2.10.25.10:FF:000038">
    <property type="entry name" value="Fibrillin 2"/>
    <property type="match status" value="1"/>
</dbReference>
<dbReference type="PROSITE" id="PS50026">
    <property type="entry name" value="EGF_3"/>
    <property type="match status" value="2"/>
</dbReference>
<dbReference type="GO" id="GO:0005509">
    <property type="term" value="F:calcium ion binding"/>
    <property type="evidence" value="ECO:0007669"/>
    <property type="project" value="InterPro"/>
</dbReference>
<dbReference type="InterPro" id="IPR036364">
    <property type="entry name" value="SEA_dom_sf"/>
</dbReference>
<evidence type="ECO:0000256" key="2">
    <source>
        <dbReference type="ARBA" id="ARBA00022729"/>
    </source>
</evidence>
<dbReference type="PROSITE" id="PS00010">
    <property type="entry name" value="ASX_HYDROXYL"/>
    <property type="match status" value="1"/>
</dbReference>
<evidence type="ECO:0000259" key="7">
    <source>
        <dbReference type="PROSITE" id="PS50024"/>
    </source>
</evidence>
<evidence type="ECO:0000313" key="9">
    <source>
        <dbReference type="EMBL" id="CAD7281293.1"/>
    </source>
</evidence>
<keyword evidence="6" id="KW-0472">Membrane</keyword>
<evidence type="ECO:0000256" key="4">
    <source>
        <dbReference type="ARBA" id="ARBA00023157"/>
    </source>
</evidence>
<keyword evidence="10" id="KW-1185">Reference proteome</keyword>
<evidence type="ECO:0000259" key="8">
    <source>
        <dbReference type="PROSITE" id="PS50026"/>
    </source>
</evidence>
<evidence type="ECO:0000256" key="5">
    <source>
        <dbReference type="PROSITE-ProRule" id="PRU00076"/>
    </source>
</evidence>
<dbReference type="InterPro" id="IPR000742">
    <property type="entry name" value="EGF"/>
</dbReference>
<accession>A0A7R9BVN3</accession>
<dbReference type="SMART" id="SM00179">
    <property type="entry name" value="EGF_CA"/>
    <property type="match status" value="1"/>
</dbReference>
<dbReference type="EMBL" id="CAJPEX010002747">
    <property type="protein sequence ID" value="CAG0921445.1"/>
    <property type="molecule type" value="Genomic_DNA"/>
</dbReference>
<protein>
    <submittedName>
        <fullName evidence="9">Uncharacterized protein</fullName>
    </submittedName>
</protein>
<keyword evidence="3" id="KW-0677">Repeat</keyword>
<name>A0A7R9BVN3_9CRUS</name>
<dbReference type="PANTHER" id="PTHR24034:SF89">
    <property type="entry name" value="COMPLEMENT COMPONENT C1Q RECEPTOR"/>
    <property type="match status" value="1"/>
</dbReference>
<dbReference type="Proteomes" id="UP000678499">
    <property type="component" value="Unassembled WGS sequence"/>
</dbReference>
<dbReference type="PROSITE" id="PS50024">
    <property type="entry name" value="SEA"/>
    <property type="match status" value="1"/>
</dbReference>
<comment type="caution">
    <text evidence="5">Lacks conserved residue(s) required for the propagation of feature annotation.</text>
</comment>
<dbReference type="OrthoDB" id="2015116at2759"/>
<keyword evidence="6" id="KW-0812">Transmembrane</keyword>
<feature type="domain" description="EGF-like" evidence="8">
    <location>
        <begin position="200"/>
        <end position="239"/>
    </location>
</feature>
<gene>
    <name evidence="9" type="ORF">NMOB1V02_LOCUS8941</name>
</gene>
<keyword evidence="6" id="KW-1133">Transmembrane helix</keyword>
<feature type="transmembrane region" description="Helical" evidence="6">
    <location>
        <begin position="288"/>
        <end position="313"/>
    </location>
</feature>
<dbReference type="SUPFAM" id="SSF57184">
    <property type="entry name" value="Growth factor receptor domain"/>
    <property type="match status" value="1"/>
</dbReference>
<dbReference type="InterPro" id="IPR001881">
    <property type="entry name" value="EGF-like_Ca-bd_dom"/>
</dbReference>
<dbReference type="EMBL" id="OA884784">
    <property type="protein sequence ID" value="CAD7281293.1"/>
    <property type="molecule type" value="Genomic_DNA"/>
</dbReference>
<dbReference type="PROSITE" id="PS00022">
    <property type="entry name" value="EGF_1"/>
    <property type="match status" value="1"/>
</dbReference>
<dbReference type="PANTHER" id="PTHR24034">
    <property type="entry name" value="EGF-LIKE DOMAIN-CONTAINING PROTEIN"/>
    <property type="match status" value="1"/>
</dbReference>
<dbReference type="Pfam" id="PF07645">
    <property type="entry name" value="EGF_CA"/>
    <property type="match status" value="1"/>
</dbReference>
<keyword evidence="1 5" id="KW-0245">EGF-like domain</keyword>
<sequence>MTVHAKQKRMSLAEPCLACLLATADRVMRGKSTGNPAKLESVLRRTPYRAFYVRTDVNNFYPLGSRVIVNATVRLEIDTCIVGDDSTCKAEENESCRTVFGVSSCYCRPGYARKKHREPCKTVSSLLISLKVDRMESRKLSWNFALNDPDSEEYQRLEYESEHALESVLRRTPYRAFYVRTDVNNFYPLGSRVIVNATVHFNECLDPKTNDCDEHAECENTFGAFSCKCKPGYVDKDPSNKARAGRKCQTCSPAFCNNRGDCVVKNGAQVCQCRGSYFGERCEMDGEVVGVAVGASVAAVIIIVLTLVFLCLWSRKWKREQAKSDYAHTFTFVNPGLSGLAVLSQRLGVSGHGPGATGKGGHPPPYRMNPMDADRLHPGYHPDPTNALIPGLAQNVYAQPEPLMPKRSHTPTSLYASTNVAMHGHQNAVYHQQAASISNNKPHQGA</sequence>
<dbReference type="InterPro" id="IPR049883">
    <property type="entry name" value="NOTCH1_EGF-like"/>
</dbReference>
<organism evidence="9">
    <name type="scientific">Notodromas monacha</name>
    <dbReference type="NCBI Taxonomy" id="399045"/>
    <lineage>
        <taxon>Eukaryota</taxon>
        <taxon>Metazoa</taxon>
        <taxon>Ecdysozoa</taxon>
        <taxon>Arthropoda</taxon>
        <taxon>Crustacea</taxon>
        <taxon>Oligostraca</taxon>
        <taxon>Ostracoda</taxon>
        <taxon>Podocopa</taxon>
        <taxon>Podocopida</taxon>
        <taxon>Cypridocopina</taxon>
        <taxon>Cypridoidea</taxon>
        <taxon>Cyprididae</taxon>
        <taxon>Notodromas</taxon>
    </lineage>
</organism>
<dbReference type="InterPro" id="IPR009030">
    <property type="entry name" value="Growth_fac_rcpt_cys_sf"/>
</dbReference>
<dbReference type="InterPro" id="IPR000082">
    <property type="entry name" value="SEA_dom"/>
</dbReference>
<dbReference type="InterPro" id="IPR000152">
    <property type="entry name" value="EGF-type_Asp/Asn_hydroxyl_site"/>
</dbReference>
<evidence type="ECO:0000313" key="10">
    <source>
        <dbReference type="Proteomes" id="UP000678499"/>
    </source>
</evidence>
<feature type="domain" description="SEA" evidence="7">
    <location>
        <begin position="122"/>
        <end position="241"/>
    </location>
</feature>
<reference evidence="9" key="1">
    <citation type="submission" date="2020-11" db="EMBL/GenBank/DDBJ databases">
        <authorList>
            <person name="Tran Van P."/>
        </authorList>
    </citation>
    <scope>NUCLEOTIDE SEQUENCE</scope>
</reference>